<dbReference type="Gene3D" id="3.30.1050.10">
    <property type="entry name" value="SCP2 sterol-binding domain"/>
    <property type="match status" value="1"/>
</dbReference>
<sequence length="138" mass="15037">MAETYQFLSQAWMDAAKKIRDTMPHPEVPSVGLMKMNLNVTETPFDSDVRGHIDTSDGEILIEDGHLEGPDLTVTIEYETARAIFVNLDFTAAMQSFMAGKIQVQGDITKLLAMQTPGAEPDPQAVAIAEAVRAITAD</sequence>
<dbReference type="AlphaFoldDB" id="A0A6J6IHP1"/>
<name>A0A6J6IHP1_9ZZZZ</name>
<organism evidence="1">
    <name type="scientific">freshwater metagenome</name>
    <dbReference type="NCBI Taxonomy" id="449393"/>
    <lineage>
        <taxon>unclassified sequences</taxon>
        <taxon>metagenomes</taxon>
        <taxon>ecological metagenomes</taxon>
    </lineage>
</organism>
<proteinExistence type="predicted"/>
<gene>
    <name evidence="1" type="ORF">UFOPK1835_02017</name>
</gene>
<evidence type="ECO:0000313" key="1">
    <source>
        <dbReference type="EMBL" id="CAB4624011.1"/>
    </source>
</evidence>
<dbReference type="SUPFAM" id="SSF55718">
    <property type="entry name" value="SCP-like"/>
    <property type="match status" value="1"/>
</dbReference>
<dbReference type="InterPro" id="IPR036527">
    <property type="entry name" value="SCP2_sterol-bd_dom_sf"/>
</dbReference>
<protein>
    <submittedName>
        <fullName evidence="1">Unannotated protein</fullName>
    </submittedName>
</protein>
<reference evidence="1" key="1">
    <citation type="submission" date="2020-05" db="EMBL/GenBank/DDBJ databases">
        <authorList>
            <person name="Chiriac C."/>
            <person name="Salcher M."/>
            <person name="Ghai R."/>
            <person name="Kavagutti S V."/>
        </authorList>
    </citation>
    <scope>NUCLEOTIDE SEQUENCE</scope>
</reference>
<accession>A0A6J6IHP1</accession>
<dbReference type="EMBL" id="CAEZUP010000129">
    <property type="protein sequence ID" value="CAB4624011.1"/>
    <property type="molecule type" value="Genomic_DNA"/>
</dbReference>